<evidence type="ECO:0000256" key="1">
    <source>
        <dbReference type="ARBA" id="ARBA00010716"/>
    </source>
</evidence>
<evidence type="ECO:0000313" key="7">
    <source>
        <dbReference type="EMBL" id="MBW7570099.1"/>
    </source>
</evidence>
<dbReference type="Gene3D" id="3.20.20.140">
    <property type="entry name" value="Metal-dependent hydrolases"/>
    <property type="match status" value="1"/>
</dbReference>
<dbReference type="EC" id="3.5.1.25" evidence="7"/>
<dbReference type="PANTHER" id="PTHR11113:SF14">
    <property type="entry name" value="N-ACETYLGLUCOSAMINE-6-PHOSPHATE DEACETYLASE"/>
    <property type="match status" value="1"/>
</dbReference>
<dbReference type="GO" id="GO:0008448">
    <property type="term" value="F:N-acetylglucosamine-6-phosphate deacetylase activity"/>
    <property type="evidence" value="ECO:0007669"/>
    <property type="project" value="UniProtKB-EC"/>
</dbReference>
<comment type="caution">
    <text evidence="7">The sequence shown here is derived from an EMBL/GenBank/DDBJ whole genome shotgun (WGS) entry which is preliminary data.</text>
</comment>
<dbReference type="InterPro" id="IPR003764">
    <property type="entry name" value="GlcNAc_6-P_deAcase"/>
</dbReference>
<keyword evidence="2" id="KW-0479">Metal-binding</keyword>
<protein>
    <submittedName>
        <fullName evidence="7">N-acetylglucosamine-6-phosphate deacetylase</fullName>
        <ecNumber evidence="7">3.5.1.25</ecNumber>
    </submittedName>
</protein>
<proteinExistence type="inferred from homology"/>
<dbReference type="PIRSF" id="PIRSF038994">
    <property type="entry name" value="NagA"/>
    <property type="match status" value="1"/>
</dbReference>
<dbReference type="NCBIfam" id="TIGR00221">
    <property type="entry name" value="nagA"/>
    <property type="match status" value="1"/>
</dbReference>
<keyword evidence="4 5" id="KW-0119">Carbohydrate metabolism</keyword>
<dbReference type="InterPro" id="IPR032466">
    <property type="entry name" value="Metal_Hydrolase"/>
</dbReference>
<dbReference type="PANTHER" id="PTHR11113">
    <property type="entry name" value="N-ACETYLGLUCOSAMINE-6-PHOSPHATE DEACETYLASE"/>
    <property type="match status" value="1"/>
</dbReference>
<evidence type="ECO:0000313" key="8">
    <source>
        <dbReference type="Proteomes" id="UP000731465"/>
    </source>
</evidence>
<name>A0ABS7DFL9_9GAMM</name>
<evidence type="ECO:0000256" key="5">
    <source>
        <dbReference type="PIRNR" id="PIRNR038994"/>
    </source>
</evidence>
<sequence>MKITNAKVFDVQNKCFDTRTVYTDRTVFSEKSADDISVDLKGKIIVPGFIDMHLHGACGADFLDASYDTLSKIASFLAKNGVTSFSPASMTVSKDELIRAFSNAKKFKCSEGESSLEGIYVEGPFISEKKSGAQKIECILKPDRKFIDDLDSASGGLVRTVVIAPESDGAMDFIKEYKNKYNLSLGHSSCDYKTALLSMNAGITQLTHSFNAMSPINHRAPGPVLAAFDSANVFAELICDGTHIHDAVIRMMFNLFTDRLIMISDSMMATGLDDGEYSLGGQAVFVKDHVARLHDGTIAGSVSTLYDCFIHTVKKANIKIEDALIACTKNPALKLGIFDKVGSIDISKRADFIVLNDDLSINSVCLRGKFIS</sequence>
<comment type="similarity">
    <text evidence="1 5">Belongs to the metallo-dependent hydrolases superfamily. NagA family.</text>
</comment>
<dbReference type="InterPro" id="IPR011059">
    <property type="entry name" value="Metal-dep_hydrolase_composite"/>
</dbReference>
<accession>A0ABS7DFL9</accession>
<dbReference type="Gene3D" id="2.30.40.10">
    <property type="entry name" value="Urease, subunit C, domain 1"/>
    <property type="match status" value="1"/>
</dbReference>
<dbReference type="Pfam" id="PF01979">
    <property type="entry name" value="Amidohydro_1"/>
    <property type="match status" value="1"/>
</dbReference>
<dbReference type="EMBL" id="JAGFNY010000010">
    <property type="protein sequence ID" value="MBW7570099.1"/>
    <property type="molecule type" value="Genomic_DNA"/>
</dbReference>
<evidence type="ECO:0000256" key="3">
    <source>
        <dbReference type="ARBA" id="ARBA00022801"/>
    </source>
</evidence>
<evidence type="ECO:0000259" key="6">
    <source>
        <dbReference type="Pfam" id="PF01979"/>
    </source>
</evidence>
<dbReference type="InterPro" id="IPR006680">
    <property type="entry name" value="Amidohydro-rel"/>
</dbReference>
<dbReference type="CDD" id="cd00854">
    <property type="entry name" value="NagA"/>
    <property type="match status" value="1"/>
</dbReference>
<keyword evidence="3 5" id="KW-0378">Hydrolase</keyword>
<keyword evidence="8" id="KW-1185">Reference proteome</keyword>
<dbReference type="Proteomes" id="UP000731465">
    <property type="component" value="Unassembled WGS sequence"/>
</dbReference>
<evidence type="ECO:0000256" key="2">
    <source>
        <dbReference type="ARBA" id="ARBA00022723"/>
    </source>
</evidence>
<dbReference type="RefSeq" id="WP_219937318.1">
    <property type="nucleotide sequence ID" value="NZ_JAGFNY010000010.1"/>
</dbReference>
<gene>
    <name evidence="7" type="primary">nagA</name>
    <name evidence="7" type="ORF">J5V48_04235</name>
</gene>
<feature type="domain" description="Amidohydrolase-related" evidence="6">
    <location>
        <begin position="44"/>
        <end position="369"/>
    </location>
</feature>
<organism evidence="7 8">
    <name type="scientific">Succinivibrio faecicola</name>
    <dbReference type="NCBI Taxonomy" id="2820300"/>
    <lineage>
        <taxon>Bacteria</taxon>
        <taxon>Pseudomonadati</taxon>
        <taxon>Pseudomonadota</taxon>
        <taxon>Gammaproteobacteria</taxon>
        <taxon>Aeromonadales</taxon>
        <taxon>Succinivibrionaceae</taxon>
        <taxon>Succinivibrio</taxon>
    </lineage>
</organism>
<dbReference type="SUPFAM" id="SSF51556">
    <property type="entry name" value="Metallo-dependent hydrolases"/>
    <property type="match status" value="1"/>
</dbReference>
<reference evidence="7 8" key="1">
    <citation type="submission" date="2021-03" db="EMBL/GenBank/DDBJ databases">
        <title>Succinivibrio sp. nov. isolated from feces of cow.</title>
        <authorList>
            <person name="Choi J.-Y."/>
        </authorList>
    </citation>
    <scope>NUCLEOTIDE SEQUENCE [LARGE SCALE GENOMIC DNA]</scope>
    <source>
        <strain evidence="7 8">AGMB01872</strain>
    </source>
</reference>
<dbReference type="SUPFAM" id="SSF51338">
    <property type="entry name" value="Composite domain of metallo-dependent hydrolases"/>
    <property type="match status" value="1"/>
</dbReference>
<evidence type="ECO:0000256" key="4">
    <source>
        <dbReference type="ARBA" id="ARBA00023277"/>
    </source>
</evidence>